<dbReference type="Gene3D" id="1.10.10.60">
    <property type="entry name" value="Homeodomain-like"/>
    <property type="match status" value="1"/>
</dbReference>
<proteinExistence type="predicted"/>
<sequence>MSTKKQALEARLDGRQRTAALACAEREFAPEDERKSYDEIAEEVGITRQALYLWRTQNKTFIDYVNAVADDFLAAKRPIVYRRLMQLIDSSQPSVKALDLFMRREGLITAQVSVETKDASAPKTDAEIAQEIEEIDALLAEE</sequence>
<dbReference type="AlphaFoldDB" id="A0A1B2DJ24"/>
<dbReference type="Pfam" id="PF13022">
    <property type="entry name" value="HTH_Tnp_1_2"/>
    <property type="match status" value="1"/>
</dbReference>
<dbReference type="InterPro" id="IPR024978">
    <property type="entry name" value="Homeodomain_phBC6A51-type"/>
</dbReference>
<protein>
    <recommendedName>
        <fullName evidence="1">Homeodomain phBC6A51-type domain-containing protein</fullName>
    </recommendedName>
</protein>
<name>A0A1B2DJ24_9BACL</name>
<evidence type="ECO:0000259" key="1">
    <source>
        <dbReference type="Pfam" id="PF13022"/>
    </source>
</evidence>
<gene>
    <name evidence="2" type="ORF">BBD42_15560</name>
</gene>
<dbReference type="InterPro" id="IPR009057">
    <property type="entry name" value="Homeodomain-like_sf"/>
</dbReference>
<dbReference type="EMBL" id="CP016808">
    <property type="protein sequence ID" value="ANY67724.1"/>
    <property type="molecule type" value="Genomic_DNA"/>
</dbReference>
<organism evidence="2">
    <name type="scientific">Paenibacillus sp. BIHB 4019</name>
    <dbReference type="NCBI Taxonomy" id="1870819"/>
    <lineage>
        <taxon>Bacteria</taxon>
        <taxon>Bacillati</taxon>
        <taxon>Bacillota</taxon>
        <taxon>Bacilli</taxon>
        <taxon>Bacillales</taxon>
        <taxon>Paenibacillaceae</taxon>
        <taxon>Paenibacillus</taxon>
    </lineage>
</organism>
<dbReference type="RefSeq" id="WP_099518905.1">
    <property type="nucleotide sequence ID" value="NZ_CP016808.1"/>
</dbReference>
<evidence type="ECO:0000313" key="2">
    <source>
        <dbReference type="EMBL" id="ANY67724.1"/>
    </source>
</evidence>
<feature type="domain" description="Homeodomain phBC6A51-type" evidence="1">
    <location>
        <begin position="12"/>
        <end position="132"/>
    </location>
</feature>
<dbReference type="SUPFAM" id="SSF46689">
    <property type="entry name" value="Homeodomain-like"/>
    <property type="match status" value="1"/>
</dbReference>
<reference evidence="2" key="1">
    <citation type="submission" date="2016-08" db="EMBL/GenBank/DDBJ databases">
        <title>Complete Genome Seqeunce of Paenibacillus sp. BIHB 4019 from tea rhizoplane.</title>
        <authorList>
            <person name="Thakur R."/>
            <person name="Swarnkar M.K."/>
            <person name="Gulati A."/>
        </authorList>
    </citation>
    <scope>NUCLEOTIDE SEQUENCE [LARGE SCALE GENOMIC DNA]</scope>
    <source>
        <strain evidence="2">BIHB4019</strain>
    </source>
</reference>
<accession>A0A1B2DJ24</accession>